<dbReference type="PANTHER" id="PTHR45663">
    <property type="entry name" value="GEO12009P1"/>
    <property type="match status" value="1"/>
</dbReference>
<dbReference type="Proteomes" id="UP000054776">
    <property type="component" value="Unassembled WGS sequence"/>
</dbReference>
<dbReference type="SUPFAM" id="SSF52833">
    <property type="entry name" value="Thioredoxin-like"/>
    <property type="match status" value="1"/>
</dbReference>
<name>A0A0V1BXL9_TRISP</name>
<dbReference type="EMBL" id="JYDH01000006">
    <property type="protein sequence ID" value="KRY41861.1"/>
    <property type="molecule type" value="Genomic_DNA"/>
</dbReference>
<proteinExistence type="predicted"/>
<comment type="caution">
    <text evidence="2">The sequence shown here is derived from an EMBL/GenBank/DDBJ whole genome shotgun (WGS) entry which is preliminary data.</text>
</comment>
<protein>
    <submittedName>
        <fullName evidence="2">Thioredoxin-related transmembrane protein 2-like protein</fullName>
    </submittedName>
</protein>
<evidence type="ECO:0000313" key="3">
    <source>
        <dbReference type="Proteomes" id="UP000054776"/>
    </source>
</evidence>
<keyword evidence="2" id="KW-0812">Transmembrane</keyword>
<accession>A0A0V1BXL9</accession>
<dbReference type="Pfam" id="PF00085">
    <property type="entry name" value="Thioredoxin"/>
    <property type="match status" value="1"/>
</dbReference>
<feature type="non-terminal residue" evidence="2">
    <location>
        <position position="1"/>
    </location>
</feature>
<feature type="domain" description="Thioredoxin" evidence="1">
    <location>
        <begin position="115"/>
        <end position="252"/>
    </location>
</feature>
<dbReference type="AlphaFoldDB" id="A0A0V1BXL9"/>
<gene>
    <name evidence="2" type="primary">TMX2</name>
    <name evidence="2" type="ORF">T01_1766</name>
</gene>
<dbReference type="STRING" id="6334.A0A0V1BXL9"/>
<dbReference type="GO" id="GO:0005737">
    <property type="term" value="C:cytoplasm"/>
    <property type="evidence" value="ECO:0007669"/>
    <property type="project" value="TreeGrafter"/>
</dbReference>
<keyword evidence="2" id="KW-0472">Membrane</keyword>
<organism evidence="2 3">
    <name type="scientific">Trichinella spiralis</name>
    <name type="common">Trichina worm</name>
    <dbReference type="NCBI Taxonomy" id="6334"/>
    <lineage>
        <taxon>Eukaryota</taxon>
        <taxon>Metazoa</taxon>
        <taxon>Ecdysozoa</taxon>
        <taxon>Nematoda</taxon>
        <taxon>Enoplea</taxon>
        <taxon>Dorylaimia</taxon>
        <taxon>Trichinellida</taxon>
        <taxon>Trichinellidae</taxon>
        <taxon>Trichinella</taxon>
    </lineage>
</organism>
<dbReference type="PANTHER" id="PTHR45663:SF11">
    <property type="entry name" value="GEO12009P1"/>
    <property type="match status" value="1"/>
</dbReference>
<evidence type="ECO:0000313" key="2">
    <source>
        <dbReference type="EMBL" id="KRY41861.1"/>
    </source>
</evidence>
<dbReference type="OrthoDB" id="20229at2759"/>
<dbReference type="InterPro" id="IPR013766">
    <property type="entry name" value="Thioredoxin_domain"/>
</dbReference>
<dbReference type="InterPro" id="IPR036249">
    <property type="entry name" value="Thioredoxin-like_sf"/>
</dbReference>
<dbReference type="Gene3D" id="3.40.30.10">
    <property type="entry name" value="Glutaredoxin"/>
    <property type="match status" value="1"/>
</dbReference>
<dbReference type="PROSITE" id="PS51352">
    <property type="entry name" value="THIOREDOXIN_2"/>
    <property type="match status" value="1"/>
</dbReference>
<keyword evidence="3" id="KW-1185">Reference proteome</keyword>
<sequence length="270" mass="31052">LMAISWESTFNEYECLFTPYHLLNVLLCICFYVTKTVEPLCHFLYGSDTKCFINEREYQIMLLMGIMIFVKNKRATSWHHYLSVAFSFCKVANFALFCCNSSLYGILYAAAAITVSVFFPQPAYTGRESVIYFRGNSPLDEIAKNKDVVWLIEFYANWSAPCHYLAPVFAKISVKYSLPNFKFGKIDVGRYSNEANKLNISTKVTSSALPTLILFRDGKEVKRIPKVTSNGRIMRYHFTEENIIRDFDLNNILLDCKRQSKTSSGHIKSD</sequence>
<reference evidence="2 3" key="1">
    <citation type="submission" date="2015-01" db="EMBL/GenBank/DDBJ databases">
        <title>Evolution of Trichinella species and genotypes.</title>
        <authorList>
            <person name="Korhonen P.K."/>
            <person name="Edoardo P."/>
            <person name="Giuseppe L.R."/>
            <person name="Gasser R.B."/>
        </authorList>
    </citation>
    <scope>NUCLEOTIDE SEQUENCE [LARGE SCALE GENOMIC DNA]</scope>
    <source>
        <strain evidence="2">ISS3</strain>
    </source>
</reference>
<evidence type="ECO:0000259" key="1">
    <source>
        <dbReference type="PROSITE" id="PS51352"/>
    </source>
</evidence>
<dbReference type="FunCoup" id="A0A0V1BXL9">
    <property type="interactions" value="1067"/>
</dbReference>
<dbReference type="GO" id="GO:0015035">
    <property type="term" value="F:protein-disulfide reductase activity"/>
    <property type="evidence" value="ECO:0007669"/>
    <property type="project" value="TreeGrafter"/>
</dbReference>
<dbReference type="InParanoid" id="A0A0V1BXL9"/>